<accession>X1KIN3</accession>
<sequence>GRNQNTITTGYSELGQPDNGLAAAFVPLDSR</sequence>
<name>X1KIN3_9ZZZZ</name>
<gene>
    <name evidence="2" type="ORF">S06H3_23349</name>
</gene>
<feature type="non-terminal residue" evidence="2">
    <location>
        <position position="1"/>
    </location>
</feature>
<dbReference type="AlphaFoldDB" id="X1KIN3"/>
<dbReference type="EMBL" id="BARV01012674">
    <property type="protein sequence ID" value="GAI06543.1"/>
    <property type="molecule type" value="Genomic_DNA"/>
</dbReference>
<proteinExistence type="predicted"/>
<feature type="region of interest" description="Disordered" evidence="1">
    <location>
        <begin position="1"/>
        <end position="31"/>
    </location>
</feature>
<feature type="compositionally biased region" description="Polar residues" evidence="1">
    <location>
        <begin position="1"/>
        <end position="11"/>
    </location>
</feature>
<organism evidence="2">
    <name type="scientific">marine sediment metagenome</name>
    <dbReference type="NCBI Taxonomy" id="412755"/>
    <lineage>
        <taxon>unclassified sequences</taxon>
        <taxon>metagenomes</taxon>
        <taxon>ecological metagenomes</taxon>
    </lineage>
</organism>
<evidence type="ECO:0000256" key="1">
    <source>
        <dbReference type="SAM" id="MobiDB-lite"/>
    </source>
</evidence>
<protein>
    <submittedName>
        <fullName evidence="2">Uncharacterized protein</fullName>
    </submittedName>
</protein>
<evidence type="ECO:0000313" key="2">
    <source>
        <dbReference type="EMBL" id="GAI06543.1"/>
    </source>
</evidence>
<reference evidence="2" key="1">
    <citation type="journal article" date="2014" name="Front. Microbiol.">
        <title>High frequency of phylogenetically diverse reductive dehalogenase-homologous genes in deep subseafloor sedimentary metagenomes.</title>
        <authorList>
            <person name="Kawai M."/>
            <person name="Futagami T."/>
            <person name="Toyoda A."/>
            <person name="Takaki Y."/>
            <person name="Nishi S."/>
            <person name="Hori S."/>
            <person name="Arai W."/>
            <person name="Tsubouchi T."/>
            <person name="Morono Y."/>
            <person name="Uchiyama I."/>
            <person name="Ito T."/>
            <person name="Fujiyama A."/>
            <person name="Inagaki F."/>
            <person name="Takami H."/>
        </authorList>
    </citation>
    <scope>NUCLEOTIDE SEQUENCE</scope>
    <source>
        <strain evidence="2">Expedition CK06-06</strain>
    </source>
</reference>
<comment type="caution">
    <text evidence="2">The sequence shown here is derived from an EMBL/GenBank/DDBJ whole genome shotgun (WGS) entry which is preliminary data.</text>
</comment>